<evidence type="ECO:0000313" key="1">
    <source>
        <dbReference type="EMBL" id="GAA3608909.1"/>
    </source>
</evidence>
<name>A0ABP6ZH48_9ACTN</name>
<dbReference type="PANTHER" id="PTHR47623">
    <property type="entry name" value="OS09G0287300 PROTEIN"/>
    <property type="match status" value="1"/>
</dbReference>
<reference evidence="2" key="1">
    <citation type="journal article" date="2019" name="Int. J. Syst. Evol. Microbiol.">
        <title>The Global Catalogue of Microorganisms (GCM) 10K type strain sequencing project: providing services to taxonomists for standard genome sequencing and annotation.</title>
        <authorList>
            <consortium name="The Broad Institute Genomics Platform"/>
            <consortium name="The Broad Institute Genome Sequencing Center for Infectious Disease"/>
            <person name="Wu L."/>
            <person name="Ma J."/>
        </authorList>
    </citation>
    <scope>NUCLEOTIDE SEQUENCE [LARGE SCALE GENOMIC DNA]</scope>
    <source>
        <strain evidence="2">JCM 16929</strain>
    </source>
</reference>
<gene>
    <name evidence="1" type="ORF">GCM10022236_08190</name>
</gene>
<accession>A0ABP6ZH48</accession>
<dbReference type="Proteomes" id="UP001501490">
    <property type="component" value="Unassembled WGS sequence"/>
</dbReference>
<dbReference type="Gene3D" id="3.40.50.1240">
    <property type="entry name" value="Phosphoglycerate mutase-like"/>
    <property type="match status" value="1"/>
</dbReference>
<dbReference type="SMART" id="SM00855">
    <property type="entry name" value="PGAM"/>
    <property type="match status" value="1"/>
</dbReference>
<dbReference type="RefSeq" id="WP_344801817.1">
    <property type="nucleotide sequence ID" value="NZ_BAABAB010000006.1"/>
</dbReference>
<dbReference type="InterPro" id="IPR029033">
    <property type="entry name" value="His_PPase_superfam"/>
</dbReference>
<keyword evidence="2" id="KW-1185">Reference proteome</keyword>
<dbReference type="SUPFAM" id="SSF53254">
    <property type="entry name" value="Phosphoglycerate mutase-like"/>
    <property type="match status" value="1"/>
</dbReference>
<dbReference type="PANTHER" id="PTHR47623:SF1">
    <property type="entry name" value="OS09G0287300 PROTEIN"/>
    <property type="match status" value="1"/>
</dbReference>
<dbReference type="CDD" id="cd07067">
    <property type="entry name" value="HP_PGM_like"/>
    <property type="match status" value="1"/>
</dbReference>
<dbReference type="Pfam" id="PF00300">
    <property type="entry name" value="His_Phos_1"/>
    <property type="match status" value="1"/>
</dbReference>
<organism evidence="1 2">
    <name type="scientific">Microlunatus ginsengisoli</name>
    <dbReference type="NCBI Taxonomy" id="363863"/>
    <lineage>
        <taxon>Bacteria</taxon>
        <taxon>Bacillati</taxon>
        <taxon>Actinomycetota</taxon>
        <taxon>Actinomycetes</taxon>
        <taxon>Propionibacteriales</taxon>
        <taxon>Propionibacteriaceae</taxon>
        <taxon>Microlunatus</taxon>
    </lineage>
</organism>
<proteinExistence type="predicted"/>
<sequence length="165" mass="17704">MSRHLILLRHADAEAARPGRRDIERQLSPAGLDQAAAAGRWLQERRRPDVVLCSPATRTRETLAELGVGAPAEFPDWLYDAGGETIVAGIRELDPSARTALVVGHAPGVPAALHELTDPEASDPEAVRQVASRFPAGTLAILRVDQDWAEVSWGALVAVRLPGDD</sequence>
<comment type="caution">
    <text evidence="1">The sequence shown here is derived from an EMBL/GenBank/DDBJ whole genome shotgun (WGS) entry which is preliminary data.</text>
</comment>
<dbReference type="InterPro" id="IPR013078">
    <property type="entry name" value="His_Pase_superF_clade-1"/>
</dbReference>
<evidence type="ECO:0000313" key="2">
    <source>
        <dbReference type="Proteomes" id="UP001501490"/>
    </source>
</evidence>
<protein>
    <submittedName>
        <fullName evidence="1">Histidine phosphatase family protein</fullName>
    </submittedName>
</protein>
<dbReference type="EMBL" id="BAABAB010000006">
    <property type="protein sequence ID" value="GAA3608909.1"/>
    <property type="molecule type" value="Genomic_DNA"/>
</dbReference>